<dbReference type="GO" id="GO:0009117">
    <property type="term" value="P:nucleotide metabolic process"/>
    <property type="evidence" value="ECO:0007669"/>
    <property type="project" value="UniProtKB-KW"/>
</dbReference>
<dbReference type="Proteomes" id="UP000249065">
    <property type="component" value="Unassembled WGS sequence"/>
</dbReference>
<dbReference type="GO" id="GO:0016779">
    <property type="term" value="F:nucleotidyltransferase activity"/>
    <property type="evidence" value="ECO:0007669"/>
    <property type="project" value="UniProtKB-KW"/>
</dbReference>
<dbReference type="AlphaFoldDB" id="A0A327M152"/>
<dbReference type="Pfam" id="PF18144">
    <property type="entry name" value="SMODS"/>
    <property type="match status" value="1"/>
</dbReference>
<dbReference type="InterPro" id="IPR006116">
    <property type="entry name" value="NT_2-5OAS_ClassI-CCAase"/>
</dbReference>
<comment type="caution">
    <text evidence="3">The sequence shown here is derived from an EMBL/GenBank/DDBJ whole genome shotgun (WGS) entry which is preliminary data.</text>
</comment>
<dbReference type="CDD" id="cd05400">
    <property type="entry name" value="NT_2-5OAS_ClassI-CCAase"/>
    <property type="match status" value="1"/>
</dbReference>
<sequence>MGIGGQPSVTDVLLLDVARKIQLTPTEYDQAVERYRAINDWLDREGSPLRGKVALMYPQGSMAMGCTISSSLENDEFDIDIMSELVPEFAAWHPRDILDLHFLTLNGEEGSRYHGKVARHTRCVTVQYAGMHLDVTPSVLIPGRVERVSNIFHSKLERPRAEDRRIVANPWGFAEWFKDQLPDAPGSLVSLSVLAKRADAVPVDEQPKLFERSPPLIALQLIKRWRNKKYDRRPGRCPPSVLLACLVGERSGALLRAGRTQSSLHAVLVDLIAYARGEFEKARVMRALIHRANPACPRDEVLTDRWPASPADQDQFIVDLDDFRAKLSALGAPDLDLPARDRLLSDMFGERATRLAMEEFRKRLHERASSGGLLQRAGTGSILAAPVIATGATPRPSPGNVQQAPAHKFYGAPRR</sequence>
<reference evidence="4" key="1">
    <citation type="submission" date="2018-06" db="EMBL/GenBank/DDBJ databases">
        <authorList>
            <person name="Khan S.A."/>
        </authorList>
    </citation>
    <scope>NUCLEOTIDE SEQUENCE [LARGE SCALE GENOMIC DNA]</scope>
    <source>
        <strain evidence="4">DB-1506</strain>
    </source>
</reference>
<dbReference type="GO" id="GO:0046872">
    <property type="term" value="F:metal ion binding"/>
    <property type="evidence" value="ECO:0007669"/>
    <property type="project" value="UniProtKB-KW"/>
</dbReference>
<keyword evidence="1" id="KW-0051">Antiviral defense</keyword>
<feature type="region of interest" description="Disordered" evidence="2">
    <location>
        <begin position="390"/>
        <end position="415"/>
    </location>
</feature>
<dbReference type="EMBL" id="QLIX01000027">
    <property type="protein sequence ID" value="RAI56084.1"/>
    <property type="molecule type" value="Genomic_DNA"/>
</dbReference>
<name>A0A327M152_9PROT</name>
<keyword evidence="3" id="KW-0808">Transferase</keyword>
<keyword evidence="4" id="KW-1185">Reference proteome</keyword>
<evidence type="ECO:0000256" key="2">
    <source>
        <dbReference type="SAM" id="MobiDB-lite"/>
    </source>
</evidence>
<dbReference type="GO" id="GO:0005524">
    <property type="term" value="F:ATP binding"/>
    <property type="evidence" value="ECO:0007669"/>
    <property type="project" value="UniProtKB-KW"/>
</dbReference>
<evidence type="ECO:0000256" key="1">
    <source>
        <dbReference type="ARBA" id="ARBA00023118"/>
    </source>
</evidence>
<organism evidence="3 4">
    <name type="scientific">Roseicella frigidaeris</name>
    <dbReference type="NCBI Taxonomy" id="2230885"/>
    <lineage>
        <taxon>Bacteria</taxon>
        <taxon>Pseudomonadati</taxon>
        <taxon>Pseudomonadota</taxon>
        <taxon>Alphaproteobacteria</taxon>
        <taxon>Acetobacterales</taxon>
        <taxon>Roseomonadaceae</taxon>
        <taxon>Roseicella</taxon>
    </lineage>
</organism>
<evidence type="ECO:0000313" key="4">
    <source>
        <dbReference type="Proteomes" id="UP000249065"/>
    </source>
</evidence>
<gene>
    <name evidence="3" type="ORF">DOO78_22860</name>
</gene>
<proteinExistence type="predicted"/>
<accession>A0A327M152</accession>
<evidence type="ECO:0000313" key="3">
    <source>
        <dbReference type="EMBL" id="RAI56084.1"/>
    </source>
</evidence>
<dbReference type="GO" id="GO:0051607">
    <property type="term" value="P:defense response to virus"/>
    <property type="evidence" value="ECO:0007669"/>
    <property type="project" value="UniProtKB-KW"/>
</dbReference>
<protein>
    <submittedName>
        <fullName evidence="3">Nucleotidyltransferase</fullName>
    </submittedName>
</protein>